<feature type="compositionally biased region" description="Low complexity" evidence="8">
    <location>
        <begin position="40"/>
        <end position="52"/>
    </location>
</feature>
<gene>
    <name evidence="10" type="ORF">NXF25_015396</name>
</gene>
<sequence length="355" mass="38627">MMAMRTPLWFDEAAACPSPPPRSPVASERHRARRVRANGSQSQTLTAAASSANHERGNGGRGRGRKGRARANERAPCRCFLPLPPPGPPFSGGVGGPGWVGYSGDGPLSPPTLAALAVANHSVIYEEEEGGVFFPPLSGQPGFGAESDRGVATPPFGSAPKGSGSSPSAFRVSERDCPAAALQAERPSAMAEEDGERDYGLTAAQRAVKGRYPAIQRKYAYLDHTADVQLHAWGDTLEEAFEQCAMAMFGYMTDTETVEPLDTVEVEAEGHDMLSLLFNFLNEWLYKFSAEEFFIPREVKVLHIDRIRFKIRSIGWGEEFSLQKHPQGTEVKAITYSAMQVQEEGKPEVFVIIDI</sequence>
<keyword evidence="11" id="KW-1185">Reference proteome</keyword>
<dbReference type="Gene3D" id="3.55.10.10">
    <property type="entry name" value="Archease domain"/>
    <property type="match status" value="1"/>
</dbReference>
<evidence type="ECO:0000256" key="2">
    <source>
        <dbReference type="ARBA" id="ARBA00011392"/>
    </source>
</evidence>
<dbReference type="EMBL" id="JAOTOJ010000011">
    <property type="protein sequence ID" value="KAK9394868.1"/>
    <property type="molecule type" value="Genomic_DNA"/>
</dbReference>
<evidence type="ECO:0000256" key="7">
    <source>
        <dbReference type="ARBA" id="ARBA00055814"/>
    </source>
</evidence>
<dbReference type="GO" id="GO:0006388">
    <property type="term" value="P:tRNA splicing, via endonucleolytic cleavage and ligation"/>
    <property type="evidence" value="ECO:0007669"/>
    <property type="project" value="TreeGrafter"/>
</dbReference>
<evidence type="ECO:0000259" key="9">
    <source>
        <dbReference type="Pfam" id="PF01951"/>
    </source>
</evidence>
<dbReference type="FunFam" id="3.55.10.10:FF:000001">
    <property type="entry name" value="protein archease isoform X1"/>
    <property type="match status" value="1"/>
</dbReference>
<evidence type="ECO:0000256" key="5">
    <source>
        <dbReference type="ARBA" id="ARBA00022723"/>
    </source>
</evidence>
<keyword evidence="5" id="KW-0479">Metal-binding</keyword>
<feature type="domain" description="Archease" evidence="9">
    <location>
        <begin position="219"/>
        <end position="355"/>
    </location>
</feature>
<proteinExistence type="inferred from homology"/>
<organism evidence="10 11">
    <name type="scientific">Crotalus adamanteus</name>
    <name type="common">Eastern diamondback rattlesnake</name>
    <dbReference type="NCBI Taxonomy" id="8729"/>
    <lineage>
        <taxon>Eukaryota</taxon>
        <taxon>Metazoa</taxon>
        <taxon>Chordata</taxon>
        <taxon>Craniata</taxon>
        <taxon>Vertebrata</taxon>
        <taxon>Euteleostomi</taxon>
        <taxon>Lepidosauria</taxon>
        <taxon>Squamata</taxon>
        <taxon>Bifurcata</taxon>
        <taxon>Unidentata</taxon>
        <taxon>Episquamata</taxon>
        <taxon>Toxicofera</taxon>
        <taxon>Serpentes</taxon>
        <taxon>Colubroidea</taxon>
        <taxon>Viperidae</taxon>
        <taxon>Crotalinae</taxon>
        <taxon>Crotalus</taxon>
    </lineage>
</organism>
<dbReference type="GO" id="GO:0046872">
    <property type="term" value="F:metal ion binding"/>
    <property type="evidence" value="ECO:0007669"/>
    <property type="project" value="UniProtKB-KW"/>
</dbReference>
<evidence type="ECO:0000256" key="8">
    <source>
        <dbReference type="SAM" id="MobiDB-lite"/>
    </source>
</evidence>
<reference evidence="10 11" key="1">
    <citation type="journal article" date="2024" name="Proc. Natl. Acad. Sci. U.S.A.">
        <title>The genetic regulatory architecture and epigenomic basis for age-related changes in rattlesnake venom.</title>
        <authorList>
            <person name="Hogan M.P."/>
            <person name="Holding M.L."/>
            <person name="Nystrom G.S."/>
            <person name="Colston T.J."/>
            <person name="Bartlett D.A."/>
            <person name="Mason A.J."/>
            <person name="Ellsworth S.A."/>
            <person name="Rautsaw R.M."/>
            <person name="Lawrence K.C."/>
            <person name="Strickland J.L."/>
            <person name="He B."/>
            <person name="Fraser P."/>
            <person name="Margres M.J."/>
            <person name="Gilbert D.M."/>
            <person name="Gibbs H.L."/>
            <person name="Parkinson C.L."/>
            <person name="Rokyta D.R."/>
        </authorList>
    </citation>
    <scope>NUCLEOTIDE SEQUENCE [LARGE SCALE GENOMIC DNA]</scope>
    <source>
        <strain evidence="10">DRR0105</strain>
    </source>
</reference>
<name>A0AAW1AYP7_CROAD</name>
<dbReference type="PANTHER" id="PTHR12682">
    <property type="entry name" value="ARCHEASE"/>
    <property type="match status" value="1"/>
</dbReference>
<feature type="compositionally biased region" description="Low complexity" evidence="8">
    <location>
        <begin position="154"/>
        <end position="170"/>
    </location>
</feature>
<dbReference type="SUPFAM" id="SSF69819">
    <property type="entry name" value="MTH1598-like"/>
    <property type="match status" value="1"/>
</dbReference>
<dbReference type="GO" id="GO:0072669">
    <property type="term" value="C:tRNA-splicing ligase complex"/>
    <property type="evidence" value="ECO:0007669"/>
    <property type="project" value="TreeGrafter"/>
</dbReference>
<dbReference type="Proteomes" id="UP001474421">
    <property type="component" value="Unassembled WGS sequence"/>
</dbReference>
<dbReference type="AlphaFoldDB" id="A0AAW1AYP7"/>
<evidence type="ECO:0000256" key="3">
    <source>
        <dbReference type="ARBA" id="ARBA00022263"/>
    </source>
</evidence>
<keyword evidence="4" id="KW-0819">tRNA processing</keyword>
<evidence type="ECO:0000256" key="1">
    <source>
        <dbReference type="ARBA" id="ARBA00007963"/>
    </source>
</evidence>
<feature type="region of interest" description="Disordered" evidence="8">
    <location>
        <begin position="11"/>
        <end position="71"/>
    </location>
</feature>
<evidence type="ECO:0000256" key="4">
    <source>
        <dbReference type="ARBA" id="ARBA00022694"/>
    </source>
</evidence>
<comment type="caution">
    <text evidence="10">The sequence shown here is derived from an EMBL/GenBank/DDBJ whole genome shotgun (WGS) entry which is preliminary data.</text>
</comment>
<comment type="similarity">
    <text evidence="1">Belongs to the archease family.</text>
</comment>
<protein>
    <recommendedName>
        <fullName evidence="3">Protein archease</fullName>
    </recommendedName>
</protein>
<keyword evidence="6" id="KW-0106">Calcium</keyword>
<dbReference type="Pfam" id="PF01951">
    <property type="entry name" value="Archease"/>
    <property type="match status" value="1"/>
</dbReference>
<dbReference type="InterPro" id="IPR002804">
    <property type="entry name" value="Archease"/>
</dbReference>
<dbReference type="InterPro" id="IPR036820">
    <property type="entry name" value="Archease_dom_sf"/>
</dbReference>
<comment type="subunit">
    <text evidence="2">Component of the tRNA-splicing ligase complex.</text>
</comment>
<evidence type="ECO:0000313" key="10">
    <source>
        <dbReference type="EMBL" id="KAK9394868.1"/>
    </source>
</evidence>
<dbReference type="PANTHER" id="PTHR12682:SF11">
    <property type="entry name" value="PROTEIN ARCHEASE"/>
    <property type="match status" value="1"/>
</dbReference>
<evidence type="ECO:0000313" key="11">
    <source>
        <dbReference type="Proteomes" id="UP001474421"/>
    </source>
</evidence>
<dbReference type="InterPro" id="IPR023572">
    <property type="entry name" value="Archease_dom"/>
</dbReference>
<accession>A0AAW1AYP7</accession>
<feature type="region of interest" description="Disordered" evidence="8">
    <location>
        <begin position="141"/>
        <end position="171"/>
    </location>
</feature>
<comment type="function">
    <text evidence="7">Component of the tRNA-splicing ligase complex required to facilitate the enzymatic turnover of catalytic subunit RTCB. Together with DDX1, acts by facilitating the guanylylation of RTCB, a key intermediate step in tRNA ligation.</text>
</comment>
<evidence type="ECO:0000256" key="6">
    <source>
        <dbReference type="ARBA" id="ARBA00022837"/>
    </source>
</evidence>